<feature type="region of interest" description="Disordered" evidence="1">
    <location>
        <begin position="27"/>
        <end position="75"/>
    </location>
</feature>
<dbReference type="EMBL" id="CAACVG010010048">
    <property type="protein sequence ID" value="VEN54824.1"/>
    <property type="molecule type" value="Genomic_DNA"/>
</dbReference>
<reference evidence="2 3" key="1">
    <citation type="submission" date="2019-01" db="EMBL/GenBank/DDBJ databases">
        <authorList>
            <person name="Sayadi A."/>
        </authorList>
    </citation>
    <scope>NUCLEOTIDE SEQUENCE [LARGE SCALE GENOMIC DNA]</scope>
</reference>
<dbReference type="AlphaFoldDB" id="A0A653D3S9"/>
<evidence type="ECO:0000256" key="1">
    <source>
        <dbReference type="SAM" id="MobiDB-lite"/>
    </source>
</evidence>
<proteinExistence type="predicted"/>
<feature type="compositionally biased region" description="Pro residues" evidence="1">
    <location>
        <begin position="33"/>
        <end position="42"/>
    </location>
</feature>
<sequence length="136" mass="14628">MCYDWSSNAGTTTIRFPARQHLFHVDPAQTVHGPPPGPPPPRGRGIRTTGSAAAPATSSSPPTCTTNWTRNSRGAVAPPAVGRRVCAVRRRRCVAIGRAIRSTGAAIRERYPQSVRRLSAKTRKKTAVPAFETSDL</sequence>
<accession>A0A653D3S9</accession>
<evidence type="ECO:0000313" key="2">
    <source>
        <dbReference type="EMBL" id="VEN54824.1"/>
    </source>
</evidence>
<gene>
    <name evidence="2" type="ORF">CALMAC_LOCUS14201</name>
</gene>
<dbReference type="OrthoDB" id="7676303at2759"/>
<organism evidence="2 3">
    <name type="scientific">Callosobruchus maculatus</name>
    <name type="common">Southern cowpea weevil</name>
    <name type="synonym">Pulse bruchid</name>
    <dbReference type="NCBI Taxonomy" id="64391"/>
    <lineage>
        <taxon>Eukaryota</taxon>
        <taxon>Metazoa</taxon>
        <taxon>Ecdysozoa</taxon>
        <taxon>Arthropoda</taxon>
        <taxon>Hexapoda</taxon>
        <taxon>Insecta</taxon>
        <taxon>Pterygota</taxon>
        <taxon>Neoptera</taxon>
        <taxon>Endopterygota</taxon>
        <taxon>Coleoptera</taxon>
        <taxon>Polyphaga</taxon>
        <taxon>Cucujiformia</taxon>
        <taxon>Chrysomeloidea</taxon>
        <taxon>Chrysomelidae</taxon>
        <taxon>Bruchinae</taxon>
        <taxon>Bruchini</taxon>
        <taxon>Callosobruchus</taxon>
    </lineage>
</organism>
<feature type="compositionally biased region" description="Low complexity" evidence="1">
    <location>
        <begin position="48"/>
        <end position="66"/>
    </location>
</feature>
<dbReference type="Proteomes" id="UP000410492">
    <property type="component" value="Unassembled WGS sequence"/>
</dbReference>
<evidence type="ECO:0000313" key="3">
    <source>
        <dbReference type="Proteomes" id="UP000410492"/>
    </source>
</evidence>
<keyword evidence="3" id="KW-1185">Reference proteome</keyword>
<name>A0A653D3S9_CALMS</name>
<protein>
    <submittedName>
        <fullName evidence="2">Uncharacterized protein</fullName>
    </submittedName>
</protein>